<feature type="compositionally biased region" description="Polar residues" evidence="1">
    <location>
        <begin position="101"/>
        <end position="111"/>
    </location>
</feature>
<name>A0AAD7SEC7_9TELE</name>
<dbReference type="Proteomes" id="UP001221898">
    <property type="component" value="Unassembled WGS sequence"/>
</dbReference>
<protein>
    <submittedName>
        <fullName evidence="2">Uncharacterized protein</fullName>
    </submittedName>
</protein>
<evidence type="ECO:0000256" key="1">
    <source>
        <dbReference type="SAM" id="MobiDB-lite"/>
    </source>
</evidence>
<sequence length="126" mass="13811">MPLEHISPGLGFCGSGVGEACELPHGTVRTIGSNSDTAFIHRPGKRRSVYTRERRESGLFPRPASPLKGVTETTDGSTAAWVRPETVGRSLPPRPVHTHGRTLQTWAQRPSNADVGYDERTHTDQR</sequence>
<dbReference type="AlphaFoldDB" id="A0AAD7SEC7"/>
<proteinExistence type="predicted"/>
<reference evidence="2" key="1">
    <citation type="journal article" date="2023" name="Science">
        <title>Genome structures resolve the early diversification of teleost fishes.</title>
        <authorList>
            <person name="Parey E."/>
            <person name="Louis A."/>
            <person name="Montfort J."/>
            <person name="Bouchez O."/>
            <person name="Roques C."/>
            <person name="Iampietro C."/>
            <person name="Lluch J."/>
            <person name="Castinel A."/>
            <person name="Donnadieu C."/>
            <person name="Desvignes T."/>
            <person name="Floi Bucao C."/>
            <person name="Jouanno E."/>
            <person name="Wen M."/>
            <person name="Mejri S."/>
            <person name="Dirks R."/>
            <person name="Jansen H."/>
            <person name="Henkel C."/>
            <person name="Chen W.J."/>
            <person name="Zahm M."/>
            <person name="Cabau C."/>
            <person name="Klopp C."/>
            <person name="Thompson A.W."/>
            <person name="Robinson-Rechavi M."/>
            <person name="Braasch I."/>
            <person name="Lecointre G."/>
            <person name="Bobe J."/>
            <person name="Postlethwait J.H."/>
            <person name="Berthelot C."/>
            <person name="Roest Crollius H."/>
            <person name="Guiguen Y."/>
        </authorList>
    </citation>
    <scope>NUCLEOTIDE SEQUENCE</scope>
    <source>
        <strain evidence="2">NC1722</strain>
    </source>
</reference>
<evidence type="ECO:0000313" key="2">
    <source>
        <dbReference type="EMBL" id="KAJ8400943.1"/>
    </source>
</evidence>
<comment type="caution">
    <text evidence="2">The sequence shown here is derived from an EMBL/GenBank/DDBJ whole genome shotgun (WGS) entry which is preliminary data.</text>
</comment>
<evidence type="ECO:0000313" key="3">
    <source>
        <dbReference type="Proteomes" id="UP001221898"/>
    </source>
</evidence>
<organism evidence="2 3">
    <name type="scientific">Aldrovandia affinis</name>
    <dbReference type="NCBI Taxonomy" id="143900"/>
    <lineage>
        <taxon>Eukaryota</taxon>
        <taxon>Metazoa</taxon>
        <taxon>Chordata</taxon>
        <taxon>Craniata</taxon>
        <taxon>Vertebrata</taxon>
        <taxon>Euteleostomi</taxon>
        <taxon>Actinopterygii</taxon>
        <taxon>Neopterygii</taxon>
        <taxon>Teleostei</taxon>
        <taxon>Notacanthiformes</taxon>
        <taxon>Halosauridae</taxon>
        <taxon>Aldrovandia</taxon>
    </lineage>
</organism>
<dbReference type="EMBL" id="JAINUG010000073">
    <property type="protein sequence ID" value="KAJ8400943.1"/>
    <property type="molecule type" value="Genomic_DNA"/>
</dbReference>
<gene>
    <name evidence="2" type="ORF">AAFF_G00389000</name>
</gene>
<feature type="region of interest" description="Disordered" evidence="1">
    <location>
        <begin position="45"/>
        <end position="126"/>
    </location>
</feature>
<feature type="compositionally biased region" description="Basic and acidic residues" evidence="1">
    <location>
        <begin position="117"/>
        <end position="126"/>
    </location>
</feature>
<accession>A0AAD7SEC7</accession>
<keyword evidence="3" id="KW-1185">Reference proteome</keyword>